<dbReference type="RefSeq" id="WP_189621610.1">
    <property type="nucleotide sequence ID" value="NZ_BMZA01000010.1"/>
</dbReference>
<organism evidence="2 3">
    <name type="scientific">Novosphingobium colocasiae</name>
    <dbReference type="NCBI Taxonomy" id="1256513"/>
    <lineage>
        <taxon>Bacteria</taxon>
        <taxon>Pseudomonadati</taxon>
        <taxon>Pseudomonadota</taxon>
        <taxon>Alphaproteobacteria</taxon>
        <taxon>Sphingomonadales</taxon>
        <taxon>Sphingomonadaceae</taxon>
        <taxon>Novosphingobium</taxon>
    </lineage>
</organism>
<protein>
    <recommendedName>
        <fullName evidence="4">Ankyrin repeat domain-containing protein</fullName>
    </recommendedName>
</protein>
<keyword evidence="3" id="KW-1185">Reference proteome</keyword>
<sequence>MFRKAIVTAALSAATLALGGCGNSPGDDARRGARGQECSDGSYVPGFYQKQARADGTLRHALLTRDPDPVAEARKAMDRGDFRLAGRMTVDGITTEAYGARCRLMGGLSPWTARVIEFTQNEGQKPASSDLVAFASVYNATVMADRRYPFDDICRAYSGKPQAEDNASHLFEPGYRAYGYPGLRAPAKPSDIWQAARRGSIARLRLLLRAGRDINQPDLFGMSPLAWAVAYRRWPAADFLLNQGASPAGAKCQGLVDRDSPMQIARTMRWGAMIWRMRPLITEDDFATLRQLPRAHDLGIDAFNKSLTDLRGVYKAQLVTKPFARHEMIIAVDPEGKSLDCRLEPGTGFDKFDAALCQRGIEVLRWTPARDAFGIAVPADGKLVLGLGDKPRP</sequence>
<feature type="chain" id="PRO_5037846745" description="Ankyrin repeat domain-containing protein" evidence="1">
    <location>
        <begin position="20"/>
        <end position="393"/>
    </location>
</feature>
<feature type="signal peptide" evidence="1">
    <location>
        <begin position="1"/>
        <end position="19"/>
    </location>
</feature>
<dbReference type="EMBL" id="BMZA01000010">
    <property type="protein sequence ID" value="GGZ09571.1"/>
    <property type="molecule type" value="Genomic_DNA"/>
</dbReference>
<proteinExistence type="predicted"/>
<evidence type="ECO:0000313" key="3">
    <source>
        <dbReference type="Proteomes" id="UP000648075"/>
    </source>
</evidence>
<reference evidence="2" key="2">
    <citation type="submission" date="2020-09" db="EMBL/GenBank/DDBJ databases">
        <authorList>
            <person name="Sun Q."/>
            <person name="Kim S."/>
        </authorList>
    </citation>
    <scope>NUCLEOTIDE SEQUENCE</scope>
    <source>
        <strain evidence="2">KCTC 32255</strain>
    </source>
</reference>
<evidence type="ECO:0000313" key="2">
    <source>
        <dbReference type="EMBL" id="GGZ09571.1"/>
    </source>
</evidence>
<comment type="caution">
    <text evidence="2">The sequence shown here is derived from an EMBL/GenBank/DDBJ whole genome shotgun (WGS) entry which is preliminary data.</text>
</comment>
<dbReference type="PROSITE" id="PS51257">
    <property type="entry name" value="PROKAR_LIPOPROTEIN"/>
    <property type="match status" value="1"/>
</dbReference>
<dbReference type="Gene3D" id="1.25.40.20">
    <property type="entry name" value="Ankyrin repeat-containing domain"/>
    <property type="match status" value="1"/>
</dbReference>
<gene>
    <name evidence="2" type="ORF">GCM10011614_25630</name>
</gene>
<name>A0A918PHN9_9SPHN</name>
<dbReference type="AlphaFoldDB" id="A0A918PHN9"/>
<keyword evidence="1" id="KW-0732">Signal</keyword>
<evidence type="ECO:0008006" key="4">
    <source>
        <dbReference type="Google" id="ProtNLM"/>
    </source>
</evidence>
<dbReference type="SUPFAM" id="SSF48403">
    <property type="entry name" value="Ankyrin repeat"/>
    <property type="match status" value="1"/>
</dbReference>
<reference evidence="2" key="1">
    <citation type="journal article" date="2014" name="Int. J. Syst. Evol. Microbiol.">
        <title>Complete genome sequence of Corynebacterium casei LMG S-19264T (=DSM 44701T), isolated from a smear-ripened cheese.</title>
        <authorList>
            <consortium name="US DOE Joint Genome Institute (JGI-PGF)"/>
            <person name="Walter F."/>
            <person name="Albersmeier A."/>
            <person name="Kalinowski J."/>
            <person name="Ruckert C."/>
        </authorList>
    </citation>
    <scope>NUCLEOTIDE SEQUENCE</scope>
    <source>
        <strain evidence="2">KCTC 32255</strain>
    </source>
</reference>
<dbReference type="InterPro" id="IPR036770">
    <property type="entry name" value="Ankyrin_rpt-contain_sf"/>
</dbReference>
<dbReference type="Proteomes" id="UP000648075">
    <property type="component" value="Unassembled WGS sequence"/>
</dbReference>
<accession>A0A918PHN9</accession>
<evidence type="ECO:0000256" key="1">
    <source>
        <dbReference type="SAM" id="SignalP"/>
    </source>
</evidence>